<dbReference type="Proteomes" id="UP001595752">
    <property type="component" value="Unassembled WGS sequence"/>
</dbReference>
<dbReference type="PROSITE" id="PS51077">
    <property type="entry name" value="HTH_ICLR"/>
    <property type="match status" value="1"/>
</dbReference>
<feature type="domain" description="IclR-ED" evidence="5">
    <location>
        <begin position="72"/>
        <end position="254"/>
    </location>
</feature>
<dbReference type="Gene3D" id="1.10.10.10">
    <property type="entry name" value="Winged helix-like DNA-binding domain superfamily/Winged helix DNA-binding domain"/>
    <property type="match status" value="1"/>
</dbReference>
<keyword evidence="7" id="KW-1185">Reference proteome</keyword>
<proteinExistence type="predicted"/>
<reference evidence="7" key="1">
    <citation type="journal article" date="2019" name="Int. J. Syst. Evol. Microbiol.">
        <title>The Global Catalogue of Microorganisms (GCM) 10K type strain sequencing project: providing services to taxonomists for standard genome sequencing and annotation.</title>
        <authorList>
            <consortium name="The Broad Institute Genomics Platform"/>
            <consortium name="The Broad Institute Genome Sequencing Center for Infectious Disease"/>
            <person name="Wu L."/>
            <person name="Ma J."/>
        </authorList>
    </citation>
    <scope>NUCLEOTIDE SEQUENCE [LARGE SCALE GENOMIC DNA]</scope>
    <source>
        <strain evidence="7">CCUG 61889</strain>
    </source>
</reference>
<evidence type="ECO:0000256" key="2">
    <source>
        <dbReference type="ARBA" id="ARBA00023125"/>
    </source>
</evidence>
<dbReference type="InterPro" id="IPR036390">
    <property type="entry name" value="WH_DNA-bd_sf"/>
</dbReference>
<dbReference type="PANTHER" id="PTHR30136">
    <property type="entry name" value="HELIX-TURN-HELIX TRANSCRIPTIONAL REGULATOR, ICLR FAMILY"/>
    <property type="match status" value="1"/>
</dbReference>
<keyword evidence="1" id="KW-0805">Transcription regulation</keyword>
<dbReference type="SUPFAM" id="SSF46785">
    <property type="entry name" value="Winged helix' DNA-binding domain"/>
    <property type="match status" value="1"/>
</dbReference>
<keyword evidence="2" id="KW-0238">DNA-binding</keyword>
<organism evidence="6 7">
    <name type="scientific">Bacillus songklensis</name>
    <dbReference type="NCBI Taxonomy" id="1069116"/>
    <lineage>
        <taxon>Bacteria</taxon>
        <taxon>Bacillati</taxon>
        <taxon>Bacillota</taxon>
        <taxon>Bacilli</taxon>
        <taxon>Bacillales</taxon>
        <taxon>Bacillaceae</taxon>
        <taxon>Bacillus</taxon>
    </lineage>
</organism>
<evidence type="ECO:0000256" key="3">
    <source>
        <dbReference type="ARBA" id="ARBA00023163"/>
    </source>
</evidence>
<dbReference type="SUPFAM" id="SSF55781">
    <property type="entry name" value="GAF domain-like"/>
    <property type="match status" value="1"/>
</dbReference>
<dbReference type="InterPro" id="IPR014757">
    <property type="entry name" value="Tscrpt_reg_IclR_C"/>
</dbReference>
<dbReference type="Pfam" id="PF01614">
    <property type="entry name" value="IclR_C"/>
    <property type="match status" value="1"/>
</dbReference>
<evidence type="ECO:0000256" key="1">
    <source>
        <dbReference type="ARBA" id="ARBA00023015"/>
    </source>
</evidence>
<dbReference type="Gene3D" id="3.30.450.40">
    <property type="match status" value="1"/>
</dbReference>
<comment type="caution">
    <text evidence="6">The sequence shown here is derived from an EMBL/GenBank/DDBJ whole genome shotgun (WGS) entry which is preliminary data.</text>
</comment>
<protein>
    <submittedName>
        <fullName evidence="6">IclR family transcriptional regulator</fullName>
    </submittedName>
</protein>
<feature type="domain" description="HTH iclR-type" evidence="4">
    <location>
        <begin position="9"/>
        <end position="71"/>
    </location>
</feature>
<dbReference type="EMBL" id="JBHRZT010000068">
    <property type="protein sequence ID" value="MFC3885138.1"/>
    <property type="molecule type" value="Genomic_DNA"/>
</dbReference>
<dbReference type="InterPro" id="IPR036388">
    <property type="entry name" value="WH-like_DNA-bd_sf"/>
</dbReference>
<dbReference type="RefSeq" id="WP_377917252.1">
    <property type="nucleotide sequence ID" value="NZ_JBHRZT010000068.1"/>
</dbReference>
<keyword evidence="3" id="KW-0804">Transcription</keyword>
<dbReference type="Pfam" id="PF09339">
    <property type="entry name" value="HTH_IclR"/>
    <property type="match status" value="1"/>
</dbReference>
<gene>
    <name evidence="6" type="ORF">ACFOU2_17350</name>
</gene>
<evidence type="ECO:0000313" key="6">
    <source>
        <dbReference type="EMBL" id="MFC3885138.1"/>
    </source>
</evidence>
<dbReference type="PROSITE" id="PS51078">
    <property type="entry name" value="ICLR_ED"/>
    <property type="match status" value="1"/>
</dbReference>
<accession>A0ABV8B487</accession>
<dbReference type="SMART" id="SM00346">
    <property type="entry name" value="HTH_ICLR"/>
    <property type="match status" value="1"/>
</dbReference>
<dbReference type="InterPro" id="IPR050707">
    <property type="entry name" value="HTH_MetabolicPath_Reg"/>
</dbReference>
<name>A0ABV8B487_9BACI</name>
<dbReference type="InterPro" id="IPR005471">
    <property type="entry name" value="Tscrpt_reg_IclR_N"/>
</dbReference>
<evidence type="ECO:0000313" key="7">
    <source>
        <dbReference type="Proteomes" id="UP001595752"/>
    </source>
</evidence>
<evidence type="ECO:0000259" key="4">
    <source>
        <dbReference type="PROSITE" id="PS51077"/>
    </source>
</evidence>
<evidence type="ECO:0000259" key="5">
    <source>
        <dbReference type="PROSITE" id="PS51078"/>
    </source>
</evidence>
<dbReference type="PANTHER" id="PTHR30136:SF35">
    <property type="entry name" value="HTH-TYPE TRANSCRIPTIONAL REGULATOR RV1719"/>
    <property type="match status" value="1"/>
</dbReference>
<dbReference type="InterPro" id="IPR029016">
    <property type="entry name" value="GAF-like_dom_sf"/>
</dbReference>
<sequence>MRQNRDYLLQSVKNAMQILHLFSMDEPELGVTQIASRIGLSKSSAHRLISTLVKQGYLEKNKKNNRYRLGLSLLGLTGVIMNHMEIHRESLPFLQDLVAQLGETVHINVLEGNDVVYLHKVECKQPVRLLSDIGKRNPAYCSSAGKVILAYQSKELIDSFLQSELLPHGPNTITDPEKLHENLMDIKRKGYSIAIDELHEGVVSIAVPVRDYTEEVIAAISVVGPKQRMPAHKFPNYIQILHTAGQKLSRQLGFIEPVKLKNNP</sequence>